<dbReference type="AlphaFoldDB" id="L8WU27"/>
<accession>L8WU27</accession>
<evidence type="ECO:0000313" key="1">
    <source>
        <dbReference type="EMBL" id="ELU41661.1"/>
    </source>
</evidence>
<reference evidence="1 2" key="1">
    <citation type="journal article" date="2013" name="Nat. Commun.">
        <title>The evolution and pathogenic mechanisms of the rice sheath blight pathogen.</title>
        <authorList>
            <person name="Zheng A."/>
            <person name="Lin R."/>
            <person name="Xu L."/>
            <person name="Qin P."/>
            <person name="Tang C."/>
            <person name="Ai P."/>
            <person name="Zhang D."/>
            <person name="Liu Y."/>
            <person name="Sun Z."/>
            <person name="Feng H."/>
            <person name="Wang Y."/>
            <person name="Chen Y."/>
            <person name="Liang X."/>
            <person name="Fu R."/>
            <person name="Li Q."/>
            <person name="Zhang J."/>
            <person name="Yu X."/>
            <person name="Xie Z."/>
            <person name="Ding L."/>
            <person name="Guan P."/>
            <person name="Tang J."/>
            <person name="Liang Y."/>
            <person name="Wang S."/>
            <person name="Deng Q."/>
            <person name="Li S."/>
            <person name="Zhu J."/>
            <person name="Wang L."/>
            <person name="Liu H."/>
            <person name="Li P."/>
        </authorList>
    </citation>
    <scope>NUCLEOTIDE SEQUENCE [LARGE SCALE GENOMIC DNA]</scope>
    <source>
        <strain evidence="2">AG-1 IA</strain>
    </source>
</reference>
<evidence type="ECO:0000313" key="2">
    <source>
        <dbReference type="Proteomes" id="UP000011668"/>
    </source>
</evidence>
<protein>
    <submittedName>
        <fullName evidence="1">Uncharacterized protein</fullName>
    </submittedName>
</protein>
<organism evidence="1 2">
    <name type="scientific">Thanatephorus cucumeris (strain AG1-IA)</name>
    <name type="common">Rice sheath blight fungus</name>
    <name type="synonym">Rhizoctonia solani</name>
    <dbReference type="NCBI Taxonomy" id="983506"/>
    <lineage>
        <taxon>Eukaryota</taxon>
        <taxon>Fungi</taxon>
        <taxon>Dikarya</taxon>
        <taxon>Basidiomycota</taxon>
        <taxon>Agaricomycotina</taxon>
        <taxon>Agaricomycetes</taxon>
        <taxon>Cantharellales</taxon>
        <taxon>Ceratobasidiaceae</taxon>
        <taxon>Rhizoctonia</taxon>
        <taxon>Rhizoctonia solani AG-1</taxon>
    </lineage>
</organism>
<gene>
    <name evidence="1" type="ORF">AG1IA_04322</name>
</gene>
<comment type="caution">
    <text evidence="1">The sequence shown here is derived from an EMBL/GenBank/DDBJ whole genome shotgun (WGS) entry which is preliminary data.</text>
</comment>
<dbReference type="HOGENOM" id="CLU_1983063_0_0_1"/>
<keyword evidence="2" id="KW-1185">Reference proteome</keyword>
<dbReference type="PROSITE" id="PS51257">
    <property type="entry name" value="PROKAR_LIPOPROTEIN"/>
    <property type="match status" value="1"/>
</dbReference>
<sequence>MYVKSLTPSRNSFPLVLASRNTANLALTSGCDRTCTLLVDIMILFRRVKGSGFSTSTRINLDAGKNGTRPWTVILAEWWLEGYTRLNAWWPLSSRAHCPIRCGPAIGLKSDNTLSLIKQIGISDSG</sequence>
<dbReference type="Proteomes" id="UP000011668">
    <property type="component" value="Unassembled WGS sequence"/>
</dbReference>
<name>L8WU27_THACA</name>
<dbReference type="EMBL" id="AFRT01001006">
    <property type="protein sequence ID" value="ELU41661.1"/>
    <property type="molecule type" value="Genomic_DNA"/>
</dbReference>
<proteinExistence type="predicted"/>